<organism evidence="2 3">
    <name type="scientific">Sphingomonas oligophenolica</name>
    <dbReference type="NCBI Taxonomy" id="301154"/>
    <lineage>
        <taxon>Bacteria</taxon>
        <taxon>Pseudomonadati</taxon>
        <taxon>Pseudomonadota</taxon>
        <taxon>Alphaproteobacteria</taxon>
        <taxon>Sphingomonadales</taxon>
        <taxon>Sphingomonadaceae</taxon>
        <taxon>Sphingomonas</taxon>
    </lineage>
</organism>
<evidence type="ECO:0000256" key="1">
    <source>
        <dbReference type="SAM" id="MobiDB-lite"/>
    </source>
</evidence>
<dbReference type="Proteomes" id="UP000318413">
    <property type="component" value="Unassembled WGS sequence"/>
</dbReference>
<sequence length="174" mass="18197">MTKLNDPMRILLASAAQREDGSLLPLPASLKSTARTSKAMASLAALGFAIERETTDASAVHRTDGDLRYGLFVTSSGLAAIGIDDGALGDSTATAGPTPAETQQPSPAARPSKKAAVIDLLSRADGATMPELITVTEWLPHTTRAALTGLRKAGHVIERCKRDDATCYRIVAAQ</sequence>
<dbReference type="RefSeq" id="WP_140872699.1">
    <property type="nucleotide sequence ID" value="NZ_RCZK01000018.1"/>
</dbReference>
<dbReference type="OrthoDB" id="7206991at2"/>
<feature type="region of interest" description="Disordered" evidence="1">
    <location>
        <begin position="90"/>
        <end position="112"/>
    </location>
</feature>
<dbReference type="Pfam" id="PF11994">
    <property type="entry name" value="DUF3489"/>
    <property type="match status" value="1"/>
</dbReference>
<dbReference type="EMBL" id="RCZK01000018">
    <property type="protein sequence ID" value="TPG07505.1"/>
    <property type="molecule type" value="Genomic_DNA"/>
</dbReference>
<evidence type="ECO:0000313" key="2">
    <source>
        <dbReference type="EMBL" id="TPG07505.1"/>
    </source>
</evidence>
<evidence type="ECO:0000313" key="3">
    <source>
        <dbReference type="Proteomes" id="UP000318413"/>
    </source>
</evidence>
<dbReference type="AlphaFoldDB" id="A0A502C1Z3"/>
<feature type="compositionally biased region" description="Polar residues" evidence="1">
    <location>
        <begin position="91"/>
        <end position="104"/>
    </location>
</feature>
<gene>
    <name evidence="2" type="ORF">EAH84_14430</name>
</gene>
<protein>
    <submittedName>
        <fullName evidence="2">DUF3489 domain-containing protein</fullName>
    </submittedName>
</protein>
<proteinExistence type="predicted"/>
<accession>A0A502C1Z3</accession>
<comment type="caution">
    <text evidence="2">The sequence shown here is derived from an EMBL/GenBank/DDBJ whole genome shotgun (WGS) entry which is preliminary data.</text>
</comment>
<reference evidence="2 3" key="1">
    <citation type="journal article" date="2019" name="Environ. Microbiol.">
        <title>Species interactions and distinct microbial communities in high Arctic permafrost affected cryosols are associated with the CH4 and CO2 gas fluxes.</title>
        <authorList>
            <person name="Altshuler I."/>
            <person name="Hamel J."/>
            <person name="Turney S."/>
            <person name="Magnuson E."/>
            <person name="Levesque R."/>
            <person name="Greer C."/>
            <person name="Whyte L.G."/>
        </authorList>
    </citation>
    <scope>NUCLEOTIDE SEQUENCE [LARGE SCALE GENOMIC DNA]</scope>
    <source>
        <strain evidence="2 3">S5.1</strain>
    </source>
</reference>
<dbReference type="InterPro" id="IPR021880">
    <property type="entry name" value="DUF3489"/>
</dbReference>
<keyword evidence="3" id="KW-1185">Reference proteome</keyword>
<name>A0A502C1Z3_9SPHN</name>